<dbReference type="Pfam" id="PF00643">
    <property type="entry name" value="zf-B_box"/>
    <property type="match status" value="1"/>
</dbReference>
<evidence type="ECO:0000259" key="10">
    <source>
        <dbReference type="PROSITE" id="PS50119"/>
    </source>
</evidence>
<evidence type="ECO:0000313" key="13">
    <source>
        <dbReference type="Proteomes" id="UP000283530"/>
    </source>
</evidence>
<dbReference type="EMBL" id="QPKB01000007">
    <property type="protein sequence ID" value="RWR88263.1"/>
    <property type="molecule type" value="Genomic_DNA"/>
</dbReference>
<dbReference type="PANTHER" id="PTHR31717">
    <property type="entry name" value="ZINC FINGER PROTEIN CONSTANS-LIKE 10"/>
    <property type="match status" value="1"/>
</dbReference>
<evidence type="ECO:0000259" key="11">
    <source>
        <dbReference type="PROSITE" id="PS51017"/>
    </source>
</evidence>
<dbReference type="CDD" id="cd19821">
    <property type="entry name" value="Bbox1_BBX-like"/>
    <property type="match status" value="1"/>
</dbReference>
<dbReference type="PROSITE" id="PS50119">
    <property type="entry name" value="ZF_BBOX"/>
    <property type="match status" value="1"/>
</dbReference>
<evidence type="ECO:0000313" key="12">
    <source>
        <dbReference type="EMBL" id="RWR88263.1"/>
    </source>
</evidence>
<keyword evidence="13" id="KW-1185">Reference proteome</keyword>
<proteinExistence type="inferred from homology"/>
<dbReference type="InterPro" id="IPR010402">
    <property type="entry name" value="CCT_domain"/>
</dbReference>
<dbReference type="AlphaFoldDB" id="A0A3S3QQX4"/>
<keyword evidence="4" id="KW-0677">Repeat</keyword>
<evidence type="ECO:0000256" key="2">
    <source>
        <dbReference type="ARBA" id="ARBA00010024"/>
    </source>
</evidence>
<evidence type="ECO:0000256" key="4">
    <source>
        <dbReference type="ARBA" id="ARBA00022737"/>
    </source>
</evidence>
<keyword evidence="3" id="KW-0479">Metal-binding</keyword>
<keyword evidence="5 8" id="KW-0863">Zinc-finger</keyword>
<keyword evidence="7 9" id="KW-0539">Nucleus</keyword>
<evidence type="ECO:0000256" key="1">
    <source>
        <dbReference type="ARBA" id="ARBA00004123"/>
    </source>
</evidence>
<comment type="similarity">
    <text evidence="2">Belongs to the CONSTANS family.</text>
</comment>
<reference evidence="12 13" key="1">
    <citation type="journal article" date="2019" name="Nat. Plants">
        <title>Stout camphor tree genome fills gaps in understanding of flowering plant genome evolution.</title>
        <authorList>
            <person name="Chaw S.M."/>
            <person name="Liu Y.C."/>
            <person name="Wu Y.W."/>
            <person name="Wang H.Y."/>
            <person name="Lin C.I."/>
            <person name="Wu C.S."/>
            <person name="Ke H.M."/>
            <person name="Chang L.Y."/>
            <person name="Hsu C.Y."/>
            <person name="Yang H.T."/>
            <person name="Sudianto E."/>
            <person name="Hsu M.H."/>
            <person name="Wu K.P."/>
            <person name="Wang L.N."/>
            <person name="Leebens-Mack J.H."/>
            <person name="Tsai I.J."/>
        </authorList>
    </citation>
    <scope>NUCLEOTIDE SEQUENCE [LARGE SCALE GENOMIC DNA]</scope>
    <source>
        <strain evidence="13">cv. Chaw 1501</strain>
        <tissue evidence="12">Young leaves</tissue>
    </source>
</reference>
<dbReference type="Pfam" id="PF06203">
    <property type="entry name" value="CCT"/>
    <property type="match status" value="1"/>
</dbReference>
<dbReference type="PANTHER" id="PTHR31717:SF46">
    <property type="entry name" value="CCT MOTIF FAMILY PROTEIN-RELATED"/>
    <property type="match status" value="1"/>
</dbReference>
<evidence type="ECO:0000256" key="9">
    <source>
        <dbReference type="PROSITE-ProRule" id="PRU00357"/>
    </source>
</evidence>
<comment type="caution">
    <text evidence="12">The sequence shown here is derived from an EMBL/GenBank/DDBJ whole genome shotgun (WGS) entry which is preliminary data.</text>
</comment>
<sequence length="422" mass="46131">MDPLCDFCGAQRAMVYCRSDSACLCFSCDVYIHAANALSRRHLRAPVCDRCGSQAAIIRCLEDKVSLCQNCDWNGCLGIGPGHQRETMNCYSGCPSLAELSRFWSCIFCSSSLNEEDVNWPGWKIMPTNESSVNNRWEQGENSSVRLNGLDSSTKFGPWISTSSEEPNANSVVCGGDQQVGLQETNLSKVGCPPFKDLRNYDDDEFCEGFNVDDVGLNFDNSDELFGCPQSNSIYPYEDVGMDGILMEKNFSIGDSDGPNENITEASSSGQHGCMTLQSSRAVAAVGMIQAVAGCSDQVLFNPNGNTNINLSFPSGQVHPSISLSVSNLTGESNVADYQDCGVSPIFLSGESPWDSNLEASGPQARDKAKMRYNEKKKVRTFGKQIRYASRKVRADTRKRVKGRFVKAGEAYDYDPLVSKSG</sequence>
<gene>
    <name evidence="12" type="ORF">CKAN_01726000</name>
</gene>
<evidence type="ECO:0000256" key="8">
    <source>
        <dbReference type="PROSITE-ProRule" id="PRU00024"/>
    </source>
</evidence>
<dbReference type="GO" id="GO:0008270">
    <property type="term" value="F:zinc ion binding"/>
    <property type="evidence" value="ECO:0007669"/>
    <property type="project" value="UniProtKB-KW"/>
</dbReference>
<protein>
    <submittedName>
        <fullName evidence="12">Putative zinc finger protein CONSTANS-LIKE 11 isoform X1</fullName>
    </submittedName>
</protein>
<dbReference type="SMART" id="SM00336">
    <property type="entry name" value="BBOX"/>
    <property type="match status" value="2"/>
</dbReference>
<dbReference type="Proteomes" id="UP000283530">
    <property type="component" value="Unassembled WGS sequence"/>
</dbReference>
<dbReference type="InterPro" id="IPR000315">
    <property type="entry name" value="Znf_B-box"/>
</dbReference>
<feature type="domain" description="CCT" evidence="11">
    <location>
        <begin position="366"/>
        <end position="408"/>
    </location>
</feature>
<comment type="subcellular location">
    <subcellularLocation>
        <location evidence="1 9">Nucleus</location>
    </subcellularLocation>
</comment>
<organism evidence="12 13">
    <name type="scientific">Cinnamomum micranthum f. kanehirae</name>
    <dbReference type="NCBI Taxonomy" id="337451"/>
    <lineage>
        <taxon>Eukaryota</taxon>
        <taxon>Viridiplantae</taxon>
        <taxon>Streptophyta</taxon>
        <taxon>Embryophyta</taxon>
        <taxon>Tracheophyta</taxon>
        <taxon>Spermatophyta</taxon>
        <taxon>Magnoliopsida</taxon>
        <taxon>Magnoliidae</taxon>
        <taxon>Laurales</taxon>
        <taxon>Lauraceae</taxon>
        <taxon>Cinnamomum</taxon>
    </lineage>
</organism>
<evidence type="ECO:0000256" key="5">
    <source>
        <dbReference type="ARBA" id="ARBA00022771"/>
    </source>
</evidence>
<dbReference type="OrthoDB" id="153872at2759"/>
<dbReference type="GO" id="GO:0006355">
    <property type="term" value="P:regulation of DNA-templated transcription"/>
    <property type="evidence" value="ECO:0007669"/>
    <property type="project" value="UniProtKB-ARBA"/>
</dbReference>
<accession>A0A3S3QQX4</accession>
<keyword evidence="6" id="KW-0862">Zinc</keyword>
<feature type="domain" description="B box-type" evidence="10">
    <location>
        <begin position="1"/>
        <end position="47"/>
    </location>
</feature>
<dbReference type="PROSITE" id="PS51017">
    <property type="entry name" value="CCT"/>
    <property type="match status" value="1"/>
</dbReference>
<name>A0A3S3QQX4_9MAGN</name>
<dbReference type="InterPro" id="IPR049808">
    <property type="entry name" value="CONSTANS-like_Bbox1"/>
</dbReference>
<evidence type="ECO:0000256" key="6">
    <source>
        <dbReference type="ARBA" id="ARBA00022833"/>
    </source>
</evidence>
<evidence type="ECO:0000256" key="7">
    <source>
        <dbReference type="ARBA" id="ARBA00023242"/>
    </source>
</evidence>
<evidence type="ECO:0000256" key="3">
    <source>
        <dbReference type="ARBA" id="ARBA00022723"/>
    </source>
</evidence>
<dbReference type="GO" id="GO:0005634">
    <property type="term" value="C:nucleus"/>
    <property type="evidence" value="ECO:0007669"/>
    <property type="project" value="UniProtKB-SubCell"/>
</dbReference>